<dbReference type="InterPro" id="IPR016181">
    <property type="entry name" value="Acyl_CoA_acyltransferase"/>
</dbReference>
<evidence type="ECO:0000259" key="1">
    <source>
        <dbReference type="PROSITE" id="PS51186"/>
    </source>
</evidence>
<organism evidence="2 3">
    <name type="scientific">Enterococcus termitis</name>
    <dbReference type="NCBI Taxonomy" id="332950"/>
    <lineage>
        <taxon>Bacteria</taxon>
        <taxon>Bacillati</taxon>
        <taxon>Bacillota</taxon>
        <taxon>Bacilli</taxon>
        <taxon>Lactobacillales</taxon>
        <taxon>Enterococcaceae</taxon>
        <taxon>Enterococcus</taxon>
    </lineage>
</organism>
<feature type="domain" description="N-acetyltransferase" evidence="1">
    <location>
        <begin position="3"/>
        <end position="173"/>
    </location>
</feature>
<keyword evidence="3" id="KW-1185">Reference proteome</keyword>
<accession>A0A1E5GJX1</accession>
<evidence type="ECO:0000313" key="2">
    <source>
        <dbReference type="EMBL" id="OEG13026.1"/>
    </source>
</evidence>
<reference evidence="3" key="1">
    <citation type="submission" date="2016-09" db="EMBL/GenBank/DDBJ databases">
        <authorList>
            <person name="Gulvik C.A."/>
        </authorList>
    </citation>
    <scope>NUCLEOTIDE SEQUENCE [LARGE SCALE GENOMIC DNA]</scope>
    <source>
        <strain evidence="3">LMG 8895</strain>
    </source>
</reference>
<comment type="caution">
    <text evidence="2">The sequence shown here is derived from an EMBL/GenBank/DDBJ whole genome shotgun (WGS) entry which is preliminary data.</text>
</comment>
<dbReference type="PROSITE" id="PS51186">
    <property type="entry name" value="GNAT"/>
    <property type="match status" value="1"/>
</dbReference>
<dbReference type="OrthoDB" id="9796381at2"/>
<dbReference type="EMBL" id="MIJY01000023">
    <property type="protein sequence ID" value="OEG13026.1"/>
    <property type="molecule type" value="Genomic_DNA"/>
</dbReference>
<dbReference type="PANTHER" id="PTHR43617">
    <property type="entry name" value="L-AMINO ACID N-ACETYLTRANSFERASE"/>
    <property type="match status" value="1"/>
</dbReference>
<dbReference type="Pfam" id="PF00583">
    <property type="entry name" value="Acetyltransf_1"/>
    <property type="match status" value="1"/>
</dbReference>
<dbReference type="GO" id="GO:0016747">
    <property type="term" value="F:acyltransferase activity, transferring groups other than amino-acyl groups"/>
    <property type="evidence" value="ECO:0007669"/>
    <property type="project" value="InterPro"/>
</dbReference>
<dbReference type="SUPFAM" id="SSF55729">
    <property type="entry name" value="Acyl-CoA N-acyltransferases (Nat)"/>
    <property type="match status" value="1"/>
</dbReference>
<name>A0A1E5GJX1_9ENTE</name>
<protein>
    <submittedName>
        <fullName evidence="2">GNAT family N-acetyltransferase</fullName>
    </submittedName>
</protein>
<dbReference type="Proteomes" id="UP000095094">
    <property type="component" value="Unassembled WGS sequence"/>
</dbReference>
<proteinExistence type="predicted"/>
<dbReference type="InterPro" id="IPR050276">
    <property type="entry name" value="MshD_Acetyltransferase"/>
</dbReference>
<dbReference type="CDD" id="cd04301">
    <property type="entry name" value="NAT_SF"/>
    <property type="match status" value="1"/>
</dbReference>
<dbReference type="Gene3D" id="3.40.630.30">
    <property type="match status" value="1"/>
</dbReference>
<evidence type="ECO:0000313" key="3">
    <source>
        <dbReference type="Proteomes" id="UP000095094"/>
    </source>
</evidence>
<sequence>MTIYLRYAQHDDLPELLQIISSARQLLAEQQIPQWQKGEGPNEEQLTHDIALSQCYVLIIDQKVAGLGVISTDQEPPYENIKNGHWQHLTDSYAVIHRVALNPIYQGKGTALTLMNFLITAARLNGHLDIRIDTHPKNVRMQRLIKKAGFSYRGDLLLPIPDGERLAYQLVLT</sequence>
<dbReference type="PATRIC" id="fig|332950.4.peg.2351"/>
<dbReference type="AlphaFoldDB" id="A0A1E5GJX1"/>
<dbReference type="InterPro" id="IPR000182">
    <property type="entry name" value="GNAT_dom"/>
</dbReference>
<keyword evidence="2" id="KW-0808">Transferase</keyword>
<dbReference type="RefSeq" id="WP_069663726.1">
    <property type="nucleotide sequence ID" value="NZ_JBHUJJ010000001.1"/>
</dbReference>
<gene>
    <name evidence="2" type="ORF">BCR25_05935</name>
</gene>